<protein>
    <recommendedName>
        <fullName evidence="4">ATP-binding protein</fullName>
    </recommendedName>
</protein>
<reference evidence="2 3" key="1">
    <citation type="submission" date="2020-04" db="EMBL/GenBank/DDBJ databases">
        <authorList>
            <person name="Liu S."/>
        </authorList>
    </citation>
    <scope>NUCLEOTIDE SEQUENCE [LARGE SCALE GENOMIC DNA]</scope>
    <source>
        <strain evidence="2 3">CGMCC 1.15091</strain>
    </source>
</reference>
<feature type="compositionally biased region" description="Low complexity" evidence="1">
    <location>
        <begin position="10"/>
        <end position="38"/>
    </location>
</feature>
<gene>
    <name evidence="2" type="ORF">HER39_12650</name>
</gene>
<keyword evidence="3" id="KW-1185">Reference proteome</keyword>
<feature type="compositionally biased region" description="Basic and acidic residues" evidence="1">
    <location>
        <begin position="39"/>
        <end position="48"/>
    </location>
</feature>
<evidence type="ECO:0000256" key="1">
    <source>
        <dbReference type="SAM" id="MobiDB-lite"/>
    </source>
</evidence>
<evidence type="ECO:0000313" key="3">
    <source>
        <dbReference type="Proteomes" id="UP000523795"/>
    </source>
</evidence>
<name>A0ABX1JQ05_9MICC</name>
<evidence type="ECO:0000313" key="2">
    <source>
        <dbReference type="EMBL" id="NKX51402.1"/>
    </source>
</evidence>
<feature type="region of interest" description="Disordered" evidence="1">
    <location>
        <begin position="265"/>
        <end position="308"/>
    </location>
</feature>
<dbReference type="EMBL" id="JAAZSR010000222">
    <property type="protein sequence ID" value="NKX51402.1"/>
    <property type="molecule type" value="Genomic_DNA"/>
</dbReference>
<accession>A0ABX1JQ05</accession>
<evidence type="ECO:0008006" key="4">
    <source>
        <dbReference type="Google" id="ProtNLM"/>
    </source>
</evidence>
<feature type="non-terminal residue" evidence="2">
    <location>
        <position position="308"/>
    </location>
</feature>
<feature type="non-terminal residue" evidence="2">
    <location>
        <position position="1"/>
    </location>
</feature>
<organism evidence="2 3">
    <name type="scientific">Arthrobacter deserti</name>
    <dbReference type="NCBI Taxonomy" id="1742687"/>
    <lineage>
        <taxon>Bacteria</taxon>
        <taxon>Bacillati</taxon>
        <taxon>Actinomycetota</taxon>
        <taxon>Actinomycetes</taxon>
        <taxon>Micrococcales</taxon>
        <taxon>Micrococcaceae</taxon>
        <taxon>Arthrobacter</taxon>
    </lineage>
</organism>
<sequence length="308" mass="30309">APIGETVLGETTVPPTVPVEPVTTTSGSTATSGGTAPAAKEEAKEVGREGVAAGQHVAQTAKEEAGHVAQEAKYQVKNLASQVGDNVRGQASSQQQRAATGLRSFSEGLSSMANGQPQSGPAMDLVNQAAERVNGIASWLENREPADVLDEVRSFARRRPGAVLAIAAGAGLLAGRLARGMAAGAGGGGGTNAPRLTGAVPPQPTYVPETAGTYGAGTTGTTETYGTTGTGAYGTTGTGAYGTTGTGAYGTTGTGAYGTTGTGATGAAEAGTYPADPGVIQPPVRPAGTEPTTQPPRTPSEQTLDEGG</sequence>
<feature type="region of interest" description="Disordered" evidence="1">
    <location>
        <begin position="1"/>
        <end position="49"/>
    </location>
</feature>
<comment type="caution">
    <text evidence="2">The sequence shown here is derived from an EMBL/GenBank/DDBJ whole genome shotgun (WGS) entry which is preliminary data.</text>
</comment>
<proteinExistence type="predicted"/>
<dbReference type="Proteomes" id="UP000523795">
    <property type="component" value="Unassembled WGS sequence"/>
</dbReference>